<dbReference type="InterPro" id="IPR029021">
    <property type="entry name" value="Prot-tyrosine_phosphatase-like"/>
</dbReference>
<keyword evidence="2" id="KW-0732">Signal</keyword>
<dbReference type="PROSITE" id="PS51257">
    <property type="entry name" value="PROKAR_LIPOPROTEIN"/>
    <property type="match status" value="1"/>
</dbReference>
<dbReference type="Pfam" id="PF13350">
    <property type="entry name" value="Y_phosphatase3"/>
    <property type="match status" value="1"/>
</dbReference>
<evidence type="ECO:0000256" key="2">
    <source>
        <dbReference type="SAM" id="SignalP"/>
    </source>
</evidence>
<feature type="signal peptide" evidence="2">
    <location>
        <begin position="1"/>
        <end position="22"/>
    </location>
</feature>
<dbReference type="Proteomes" id="UP000614272">
    <property type="component" value="Unassembled WGS sequence"/>
</dbReference>
<dbReference type="PANTHER" id="PTHR31126">
    <property type="entry name" value="TYROSINE-PROTEIN PHOSPHATASE"/>
    <property type="match status" value="1"/>
</dbReference>
<dbReference type="InterPro" id="IPR016130">
    <property type="entry name" value="Tyr_Pase_AS"/>
</dbReference>
<organism evidence="3 4">
    <name type="scientific">Lacimicrobium alkaliphilum</name>
    <dbReference type="NCBI Taxonomy" id="1526571"/>
    <lineage>
        <taxon>Bacteria</taxon>
        <taxon>Pseudomonadati</taxon>
        <taxon>Pseudomonadota</taxon>
        <taxon>Gammaproteobacteria</taxon>
        <taxon>Alteromonadales</taxon>
        <taxon>Alteromonadaceae</taxon>
        <taxon>Lacimicrobium</taxon>
    </lineage>
</organism>
<dbReference type="Gene3D" id="3.90.190.10">
    <property type="entry name" value="Protein tyrosine phosphatase superfamily"/>
    <property type="match status" value="1"/>
</dbReference>
<dbReference type="InterPro" id="IPR026893">
    <property type="entry name" value="Tyr/Ser_Pase_IphP-type"/>
</dbReference>
<evidence type="ECO:0000313" key="4">
    <source>
        <dbReference type="Proteomes" id="UP000614272"/>
    </source>
</evidence>
<sequence>MKHNTFKLVLGALLAATLSACSQTTPSAKIVTLESTSARYLNDAYELQWQSQPANATVDILVSKTPEVANARLLANDISTSQYRWLPEQKSQRYYFFIKPQEGEAELAATRLIPLEGGRNFRDLGGYQTTDGRTVKWGKIYRSGVLEGLTDQDYQLIDSLNIGTVVDFRSNSERRSEVTEWRASDVEQINEDYEMDFDMNELGKLLKRPDLSREMMEGLMVEMYPEMLEIQKQNYAGMFDRLVEKDQGLMFHCTAGKDRTGISALLVLTALGVDKQTAIDDYLATNKYLDLHSLMPKDSSNMDPKHAAMMKMFASLPEDVLQPLMGVSQPLIEAAITKMETEHGSILAYIQQELDVSEQDIRILRAKYLD</sequence>
<protein>
    <submittedName>
        <fullName evidence="3">Protein-tyrosine-phosphatase</fullName>
    </submittedName>
</protein>
<gene>
    <name evidence="3" type="ORF">GCM10011357_14380</name>
</gene>
<dbReference type="RefSeq" id="WP_099034829.1">
    <property type="nucleotide sequence ID" value="NZ_BMGJ01000004.1"/>
</dbReference>
<feature type="chain" id="PRO_5045983306" evidence="2">
    <location>
        <begin position="23"/>
        <end position="370"/>
    </location>
</feature>
<proteinExistence type="inferred from homology"/>
<evidence type="ECO:0000256" key="1">
    <source>
        <dbReference type="ARBA" id="ARBA00009580"/>
    </source>
</evidence>
<dbReference type="PANTHER" id="PTHR31126:SF1">
    <property type="entry name" value="TYROSINE SPECIFIC PROTEIN PHOSPHATASES DOMAIN-CONTAINING PROTEIN"/>
    <property type="match status" value="1"/>
</dbReference>
<reference evidence="4" key="1">
    <citation type="journal article" date="2019" name="Int. J. Syst. Evol. Microbiol.">
        <title>The Global Catalogue of Microorganisms (GCM) 10K type strain sequencing project: providing services to taxonomists for standard genome sequencing and annotation.</title>
        <authorList>
            <consortium name="The Broad Institute Genomics Platform"/>
            <consortium name="The Broad Institute Genome Sequencing Center for Infectious Disease"/>
            <person name="Wu L."/>
            <person name="Ma J."/>
        </authorList>
    </citation>
    <scope>NUCLEOTIDE SEQUENCE [LARGE SCALE GENOMIC DNA]</scope>
    <source>
        <strain evidence="4">CGMCC 1.12923</strain>
    </source>
</reference>
<comment type="similarity">
    <text evidence="1">Belongs to the protein-tyrosine phosphatase family.</text>
</comment>
<dbReference type="EMBL" id="BMGJ01000004">
    <property type="protein sequence ID" value="GGD60255.1"/>
    <property type="molecule type" value="Genomic_DNA"/>
</dbReference>
<comment type="caution">
    <text evidence="3">The sequence shown here is derived from an EMBL/GenBank/DDBJ whole genome shotgun (WGS) entry which is preliminary data.</text>
</comment>
<evidence type="ECO:0000313" key="3">
    <source>
        <dbReference type="EMBL" id="GGD60255.1"/>
    </source>
</evidence>
<accession>A0ABQ1R8T7</accession>
<name>A0ABQ1R8T7_9ALTE</name>
<dbReference type="PROSITE" id="PS00383">
    <property type="entry name" value="TYR_PHOSPHATASE_1"/>
    <property type="match status" value="1"/>
</dbReference>
<keyword evidence="4" id="KW-1185">Reference proteome</keyword>
<dbReference type="SUPFAM" id="SSF52799">
    <property type="entry name" value="(Phosphotyrosine protein) phosphatases II"/>
    <property type="match status" value="1"/>
</dbReference>